<comment type="subcellular location">
    <subcellularLocation>
        <location evidence="1">Cell inner membrane</location>
        <topology evidence="1">Multi-pass membrane protein</topology>
    </subcellularLocation>
    <subcellularLocation>
        <location evidence="9">Cell membrane</location>
        <topology evidence="9">Multi-pass membrane protein</topology>
    </subcellularLocation>
</comment>
<dbReference type="AlphaFoldDB" id="A0A157RPT2"/>
<keyword evidence="3 9" id="KW-0813">Transport</keyword>
<feature type="transmembrane region" description="Helical" evidence="9">
    <location>
        <begin position="203"/>
        <end position="221"/>
    </location>
</feature>
<keyword evidence="5 9" id="KW-0812">Transmembrane</keyword>
<feature type="transmembrane region" description="Helical" evidence="9">
    <location>
        <begin position="125"/>
        <end position="143"/>
    </location>
</feature>
<dbReference type="PROSITE" id="PS50928">
    <property type="entry name" value="ABC_TM1"/>
    <property type="match status" value="1"/>
</dbReference>
<evidence type="ECO:0000256" key="4">
    <source>
        <dbReference type="ARBA" id="ARBA00022475"/>
    </source>
</evidence>
<gene>
    <name evidence="11" type="primary">aapQ</name>
    <name evidence="11" type="ORF">SAMEA1982600_05400</name>
</gene>
<evidence type="ECO:0000256" key="9">
    <source>
        <dbReference type="RuleBase" id="RU363032"/>
    </source>
</evidence>
<dbReference type="InterPro" id="IPR043429">
    <property type="entry name" value="ArtM/GltK/GlnP/TcyL/YhdX-like"/>
</dbReference>
<keyword evidence="7 9" id="KW-1133">Transmembrane helix</keyword>
<feature type="transmembrane region" description="Helical" evidence="9">
    <location>
        <begin position="84"/>
        <end position="104"/>
    </location>
</feature>
<organism evidence="11 12">
    <name type="scientific">Bordetella ansorpii</name>
    <dbReference type="NCBI Taxonomy" id="288768"/>
    <lineage>
        <taxon>Bacteria</taxon>
        <taxon>Pseudomonadati</taxon>
        <taxon>Pseudomonadota</taxon>
        <taxon>Betaproteobacteria</taxon>
        <taxon>Burkholderiales</taxon>
        <taxon>Alcaligenaceae</taxon>
        <taxon>Bordetella</taxon>
    </lineage>
</organism>
<feature type="transmembrane region" description="Helical" evidence="9">
    <location>
        <begin position="12"/>
        <end position="33"/>
    </location>
</feature>
<dbReference type="SUPFAM" id="SSF161098">
    <property type="entry name" value="MetI-like"/>
    <property type="match status" value="1"/>
</dbReference>
<dbReference type="InterPro" id="IPR010065">
    <property type="entry name" value="AA_ABC_transptr_permease_3TM"/>
</dbReference>
<dbReference type="CDD" id="cd06261">
    <property type="entry name" value="TM_PBP2"/>
    <property type="match status" value="1"/>
</dbReference>
<dbReference type="PANTHER" id="PTHR30614:SF37">
    <property type="entry name" value="AMINO-ACID ABC TRANSPORTER PERMEASE PROTEIN YHDX-RELATED"/>
    <property type="match status" value="1"/>
</dbReference>
<reference evidence="11 12" key="1">
    <citation type="submission" date="2016-03" db="EMBL/GenBank/DDBJ databases">
        <authorList>
            <consortium name="Pathogen Informatics"/>
        </authorList>
    </citation>
    <scope>NUCLEOTIDE SEQUENCE [LARGE SCALE GENOMIC DNA]</scope>
    <source>
        <strain evidence="11 12">NCTC13364</strain>
    </source>
</reference>
<evidence type="ECO:0000256" key="1">
    <source>
        <dbReference type="ARBA" id="ARBA00004429"/>
    </source>
</evidence>
<keyword evidence="8 9" id="KW-0472">Membrane</keyword>
<feature type="domain" description="ABC transmembrane type-1" evidence="10">
    <location>
        <begin position="80"/>
        <end position="367"/>
    </location>
</feature>
<dbReference type="OrthoDB" id="9808531at2"/>
<dbReference type="Gene3D" id="1.10.3720.10">
    <property type="entry name" value="MetI-like"/>
    <property type="match status" value="2"/>
</dbReference>
<dbReference type="Proteomes" id="UP000077037">
    <property type="component" value="Unassembled WGS sequence"/>
</dbReference>
<dbReference type="EMBL" id="FKBS01000029">
    <property type="protein sequence ID" value="SAI59876.1"/>
    <property type="molecule type" value="Genomic_DNA"/>
</dbReference>
<evidence type="ECO:0000256" key="7">
    <source>
        <dbReference type="ARBA" id="ARBA00022989"/>
    </source>
</evidence>
<dbReference type="GO" id="GO:0043190">
    <property type="term" value="C:ATP-binding cassette (ABC) transporter complex"/>
    <property type="evidence" value="ECO:0007669"/>
    <property type="project" value="InterPro"/>
</dbReference>
<proteinExistence type="inferred from homology"/>
<accession>A0A157RPT2</accession>
<dbReference type="PANTHER" id="PTHR30614">
    <property type="entry name" value="MEMBRANE COMPONENT OF AMINO ACID ABC TRANSPORTER"/>
    <property type="match status" value="1"/>
</dbReference>
<evidence type="ECO:0000259" key="10">
    <source>
        <dbReference type="PROSITE" id="PS50928"/>
    </source>
</evidence>
<protein>
    <submittedName>
        <fullName evidence="11">L-amino acid ABC transporter permease</fullName>
    </submittedName>
</protein>
<evidence type="ECO:0000256" key="2">
    <source>
        <dbReference type="ARBA" id="ARBA00010072"/>
    </source>
</evidence>
<dbReference type="InterPro" id="IPR035906">
    <property type="entry name" value="MetI-like_sf"/>
</dbReference>
<evidence type="ECO:0000313" key="12">
    <source>
        <dbReference type="Proteomes" id="UP000077037"/>
    </source>
</evidence>
<dbReference type="GO" id="GO:0006865">
    <property type="term" value="P:amino acid transport"/>
    <property type="evidence" value="ECO:0007669"/>
    <property type="project" value="UniProtKB-KW"/>
</dbReference>
<evidence type="ECO:0000256" key="6">
    <source>
        <dbReference type="ARBA" id="ARBA00022970"/>
    </source>
</evidence>
<feature type="transmembrane region" description="Helical" evidence="9">
    <location>
        <begin position="174"/>
        <end position="191"/>
    </location>
</feature>
<evidence type="ECO:0000256" key="3">
    <source>
        <dbReference type="ARBA" id="ARBA00022448"/>
    </source>
</evidence>
<name>A0A157RPT2_9BORD</name>
<keyword evidence="6" id="KW-0029">Amino-acid transport</keyword>
<evidence type="ECO:0000256" key="8">
    <source>
        <dbReference type="ARBA" id="ARBA00023136"/>
    </source>
</evidence>
<feature type="transmembrane region" description="Helical" evidence="9">
    <location>
        <begin position="349"/>
        <end position="370"/>
    </location>
</feature>
<dbReference type="RefSeq" id="WP_066421483.1">
    <property type="nucleotide sequence ID" value="NZ_FKBS01000029.1"/>
</dbReference>
<dbReference type="NCBIfam" id="TIGR01726">
    <property type="entry name" value="HEQRo_perm_3TM"/>
    <property type="match status" value="1"/>
</dbReference>
<dbReference type="Pfam" id="PF00528">
    <property type="entry name" value="BPD_transp_1"/>
    <property type="match status" value="1"/>
</dbReference>
<evidence type="ECO:0000313" key="11">
    <source>
        <dbReference type="EMBL" id="SAI59876.1"/>
    </source>
</evidence>
<keyword evidence="4" id="KW-1003">Cell membrane</keyword>
<sequence length="380" mass="41854">MFKRLWYDARARSVLAQVFIACVFFGTLAWLAWNAHYNLTQRGITTGFGYLADAARFPISESLLDYRPTDSYARAFAVGLANTLYISVLVIAASTVLGFLLALARRSRHPLVNGIATLYLEITRNTPLVVQLLFWYSLVTINLPSPRHAFNPLPGVFLSIRGLFFPSLQVHGQWWPLPWLLLAAAVAWLLLRPLRKRRPALPLGRIIAGIAVIACALAWQWGGMALSTSAPQLKGLNFVGGTALTPEFTALLVGLTLYSAAFSGEIIRGGIDAVAPGQWEAAQSLGLRPWTTLRQVIVPQSLRVIVPPMTSQYLSIVKNTTLALAVGYPDLSFVITTTINQTGQAIEGLAILMAVYLCISLSVSLFMNLYNRRILRTERK</sequence>
<evidence type="ECO:0000256" key="5">
    <source>
        <dbReference type="ARBA" id="ARBA00022692"/>
    </source>
</evidence>
<dbReference type="GO" id="GO:0022857">
    <property type="term" value="F:transmembrane transporter activity"/>
    <property type="evidence" value="ECO:0007669"/>
    <property type="project" value="InterPro"/>
</dbReference>
<dbReference type="InterPro" id="IPR000515">
    <property type="entry name" value="MetI-like"/>
</dbReference>
<comment type="similarity">
    <text evidence="2">Belongs to the binding-protein-dependent transport system permease family. HisMQ subfamily.</text>
</comment>